<dbReference type="InterPro" id="IPR036388">
    <property type="entry name" value="WH-like_DNA-bd_sf"/>
</dbReference>
<evidence type="ECO:0000313" key="3">
    <source>
        <dbReference type="Proteomes" id="UP000776164"/>
    </source>
</evidence>
<name>A0ABS2L943_9MICO</name>
<dbReference type="RefSeq" id="WP_205111214.1">
    <property type="nucleotide sequence ID" value="NZ_BAAAHT010000001.1"/>
</dbReference>
<dbReference type="SUPFAM" id="SSF46785">
    <property type="entry name" value="Winged helix' DNA-binding domain"/>
    <property type="match status" value="1"/>
</dbReference>
<comment type="caution">
    <text evidence="2">The sequence shown here is derived from an EMBL/GenBank/DDBJ whole genome shotgun (WGS) entry which is preliminary data.</text>
</comment>
<dbReference type="InterPro" id="IPR036390">
    <property type="entry name" value="WH_DNA-bd_sf"/>
</dbReference>
<accession>A0ABS2L943</accession>
<reference evidence="2 3" key="1">
    <citation type="submission" date="2021-01" db="EMBL/GenBank/DDBJ databases">
        <title>Sequencing the genomes of 1000 actinobacteria strains.</title>
        <authorList>
            <person name="Klenk H.-P."/>
        </authorList>
    </citation>
    <scope>NUCLEOTIDE SEQUENCE [LARGE SCALE GENOMIC DNA]</scope>
    <source>
        <strain evidence="2 3">DSM 13057</strain>
    </source>
</reference>
<gene>
    <name evidence="2" type="ORF">JOE66_003255</name>
</gene>
<keyword evidence="3" id="KW-1185">Reference proteome</keyword>
<protein>
    <submittedName>
        <fullName evidence="2">Transcriptional regulator</fullName>
    </submittedName>
</protein>
<evidence type="ECO:0000313" key="2">
    <source>
        <dbReference type="EMBL" id="MBM7473621.1"/>
    </source>
</evidence>
<sequence>MVVSPRGSGTSETSEGTPGVWSSSSVARQRIGLDPERAYLALGASALRVEILTFVLTNASSSTAEIMTQFAITRNGALDHLRLLQRNGLVSAERRTHPRGSGPITYWSAEEGDVAVVLYDLIDYILGLGAG</sequence>
<proteinExistence type="predicted"/>
<feature type="compositionally biased region" description="Polar residues" evidence="1">
    <location>
        <begin position="7"/>
        <end position="22"/>
    </location>
</feature>
<dbReference type="Proteomes" id="UP000776164">
    <property type="component" value="Unassembled WGS sequence"/>
</dbReference>
<dbReference type="EMBL" id="JAFBBU010000001">
    <property type="protein sequence ID" value="MBM7473621.1"/>
    <property type="molecule type" value="Genomic_DNA"/>
</dbReference>
<evidence type="ECO:0000256" key="1">
    <source>
        <dbReference type="SAM" id="MobiDB-lite"/>
    </source>
</evidence>
<organism evidence="2 3">
    <name type="scientific">Subtercola frigoramans</name>
    <dbReference type="NCBI Taxonomy" id="120298"/>
    <lineage>
        <taxon>Bacteria</taxon>
        <taxon>Bacillati</taxon>
        <taxon>Actinomycetota</taxon>
        <taxon>Actinomycetes</taxon>
        <taxon>Micrococcales</taxon>
        <taxon>Microbacteriaceae</taxon>
        <taxon>Subtercola</taxon>
    </lineage>
</organism>
<dbReference type="Gene3D" id="1.10.10.10">
    <property type="entry name" value="Winged helix-like DNA-binding domain superfamily/Winged helix DNA-binding domain"/>
    <property type="match status" value="1"/>
</dbReference>
<feature type="region of interest" description="Disordered" evidence="1">
    <location>
        <begin position="1"/>
        <end position="22"/>
    </location>
</feature>